<reference evidence="15" key="1">
    <citation type="submission" date="2020-07" db="EMBL/GenBank/DDBJ databases">
        <title>Multicomponent nature underlies the extraordinary mechanical properties of spider dragline silk.</title>
        <authorList>
            <person name="Kono N."/>
            <person name="Nakamura H."/>
            <person name="Mori M."/>
            <person name="Yoshida Y."/>
            <person name="Ohtoshi R."/>
            <person name="Malay A.D."/>
            <person name="Moran D.A.P."/>
            <person name="Tomita M."/>
            <person name="Numata K."/>
            <person name="Arakawa K."/>
        </authorList>
    </citation>
    <scope>NUCLEOTIDE SEQUENCE</scope>
</reference>
<dbReference type="InterPro" id="IPR035897">
    <property type="entry name" value="Toll_tir_struct_dom_sf"/>
</dbReference>
<dbReference type="GO" id="GO:0004888">
    <property type="term" value="F:transmembrane signaling receptor activity"/>
    <property type="evidence" value="ECO:0007669"/>
    <property type="project" value="InterPro"/>
</dbReference>
<keyword evidence="10 13" id="KW-0472">Membrane</keyword>
<dbReference type="Pfam" id="PF13855">
    <property type="entry name" value="LRR_8"/>
    <property type="match status" value="2"/>
</dbReference>
<evidence type="ECO:0000256" key="1">
    <source>
        <dbReference type="ARBA" id="ARBA00004479"/>
    </source>
</evidence>
<dbReference type="EMBL" id="BMAO01029959">
    <property type="protein sequence ID" value="GFQ64742.1"/>
    <property type="molecule type" value="Genomic_DNA"/>
</dbReference>
<proteinExistence type="inferred from homology"/>
<dbReference type="FunFam" id="3.40.50.10140:FF:000001">
    <property type="entry name" value="Toll-like receptor 2"/>
    <property type="match status" value="1"/>
</dbReference>
<dbReference type="InterPro" id="IPR000157">
    <property type="entry name" value="TIR_dom"/>
</dbReference>
<name>A0A8X6H0I9_TRICU</name>
<feature type="transmembrane region" description="Helical" evidence="13">
    <location>
        <begin position="599"/>
        <end position="619"/>
    </location>
</feature>
<comment type="caution">
    <text evidence="15">The sequence shown here is derived from an EMBL/GenBank/DDBJ whole genome shotgun (WGS) entry which is preliminary data.</text>
</comment>
<evidence type="ECO:0000256" key="9">
    <source>
        <dbReference type="ARBA" id="ARBA00022989"/>
    </source>
</evidence>
<dbReference type="PROSITE" id="PS51450">
    <property type="entry name" value="LRR"/>
    <property type="match status" value="2"/>
</dbReference>
<dbReference type="SUPFAM" id="SSF52200">
    <property type="entry name" value="Toll/Interleukin receptor TIR domain"/>
    <property type="match status" value="1"/>
</dbReference>
<sequence length="801" mass="92601">MFDTRILIVRALHSHQEVPWCIFYDSSDSVGLVASCSSFQSNQTALLFPSSVLRLQIQNVYNLSAENPLAPNLEELLILDLQHNRIEIVTNYMFEGLKKLSELSLASNYLHNVPFDAFKNNPLLKIIDLSDNFIVSIRAVTASMTNLSKLKNLYLSNNFGIRFITDQDFQPLESISLKSLDICTCAIESIARNAFRGLALLTSLNISSNYINEQAIKNLTYSLNRENLKDFRVSKNRNMPYLSVHLLNWLRYSQVEYLDLSKNLISFFPMDGFSQIRFLNLAESGIAFLPPQAFFTMTKLEVLLMNHHYLTTIDNQFIFNAKLRILDLSEYAASIYEITIKVADFAFRNLKELEFLNLNNLPLRSGIGKHTFTGLSNLTKLDLHRCSITFINDYSFEPLNSLLYLELSSNYIDELSNNTFFGLQKVTTINLSSNRLSFLNDSHPFEWTPKLERLILNDNKIFRFPSGIFLNLRFLTAIEASDNLIEPWTDQIISHSRNLNAFTLRRNKITYFTKEMIEDLNKFEFLDLFGNLLNCSHCSTIHLKEWIESSNASFAKFSSEIDNFICHEPIELEGIDVSLANLDFLTIYCIPKEVDVIKVLYSSAISLLLVVLVAIFVWYRWHWSIRYMIFLARSRIKTHKEHVTADRYTFDCFVSYCDNDTPWVRSHLLPALETETHKIVCCLPDRDFVAGYSAIDNIAAAIEQSRTTLLILSNEYLNSDWCRFESEIAQHKLFEDSRNGLIVILLEPILKQRITKNLQYVIRTRTCVQWTNNATGQKLFWERLRSALMSSVDKDTFTHIT</sequence>
<evidence type="ECO:0000256" key="5">
    <source>
        <dbReference type="ARBA" id="ARBA00022692"/>
    </source>
</evidence>
<keyword evidence="3" id="KW-0399">Innate immunity</keyword>
<keyword evidence="12" id="KW-0325">Glycoprotein</keyword>
<dbReference type="SMART" id="SM00369">
    <property type="entry name" value="LRR_TYP"/>
    <property type="match status" value="9"/>
</dbReference>
<dbReference type="GO" id="GO:0005886">
    <property type="term" value="C:plasma membrane"/>
    <property type="evidence" value="ECO:0007669"/>
    <property type="project" value="TreeGrafter"/>
</dbReference>
<dbReference type="GO" id="GO:0045087">
    <property type="term" value="P:innate immune response"/>
    <property type="evidence" value="ECO:0007669"/>
    <property type="project" value="UniProtKB-KW"/>
</dbReference>
<keyword evidence="9 13" id="KW-1133">Transmembrane helix</keyword>
<evidence type="ECO:0000256" key="11">
    <source>
        <dbReference type="ARBA" id="ARBA00023170"/>
    </source>
</evidence>
<dbReference type="Proteomes" id="UP000887116">
    <property type="component" value="Unassembled WGS sequence"/>
</dbReference>
<evidence type="ECO:0000256" key="3">
    <source>
        <dbReference type="ARBA" id="ARBA00022588"/>
    </source>
</evidence>
<keyword evidence="11 15" id="KW-0675">Receptor</keyword>
<protein>
    <submittedName>
        <fullName evidence="15">Toll-like receptor 2 type-1</fullName>
    </submittedName>
</protein>
<dbReference type="Pfam" id="PF01582">
    <property type="entry name" value="TIR"/>
    <property type="match status" value="1"/>
</dbReference>
<dbReference type="SUPFAM" id="SSF52058">
    <property type="entry name" value="L domain-like"/>
    <property type="match status" value="2"/>
</dbReference>
<dbReference type="InterPro" id="IPR003591">
    <property type="entry name" value="Leu-rich_rpt_typical-subtyp"/>
</dbReference>
<evidence type="ECO:0000256" key="13">
    <source>
        <dbReference type="SAM" id="Phobius"/>
    </source>
</evidence>
<accession>A0A8X6H0I9</accession>
<keyword evidence="6" id="KW-0732">Signal</keyword>
<dbReference type="PROSITE" id="PS50104">
    <property type="entry name" value="TIR"/>
    <property type="match status" value="1"/>
</dbReference>
<gene>
    <name evidence="15" type="primary">TLR2-1</name>
    <name evidence="15" type="ORF">TNCT_316761</name>
</gene>
<evidence type="ECO:0000256" key="7">
    <source>
        <dbReference type="ARBA" id="ARBA00022737"/>
    </source>
</evidence>
<evidence type="ECO:0000256" key="12">
    <source>
        <dbReference type="ARBA" id="ARBA00023180"/>
    </source>
</evidence>
<keyword evidence="7" id="KW-0677">Repeat</keyword>
<keyword evidence="8" id="KW-0391">Immunity</keyword>
<dbReference type="GO" id="GO:0002224">
    <property type="term" value="P:toll-like receptor signaling pathway"/>
    <property type="evidence" value="ECO:0007669"/>
    <property type="project" value="InterPro"/>
</dbReference>
<dbReference type="PANTHER" id="PTHR24365:SF530">
    <property type="entry name" value="MSTPROX-RELATED"/>
    <property type="match status" value="1"/>
</dbReference>
<evidence type="ECO:0000313" key="15">
    <source>
        <dbReference type="EMBL" id="GFQ64742.1"/>
    </source>
</evidence>
<dbReference type="InterPro" id="IPR032675">
    <property type="entry name" value="LRR_dom_sf"/>
</dbReference>
<dbReference type="Gene3D" id="3.80.10.10">
    <property type="entry name" value="Ribonuclease Inhibitor"/>
    <property type="match status" value="4"/>
</dbReference>
<evidence type="ECO:0000313" key="16">
    <source>
        <dbReference type="Proteomes" id="UP000887116"/>
    </source>
</evidence>
<feature type="domain" description="TIR" evidence="14">
    <location>
        <begin position="648"/>
        <end position="788"/>
    </location>
</feature>
<dbReference type="OrthoDB" id="6160824at2759"/>
<dbReference type="PANTHER" id="PTHR24365">
    <property type="entry name" value="TOLL-LIKE RECEPTOR"/>
    <property type="match status" value="1"/>
</dbReference>
<dbReference type="InterPro" id="IPR017241">
    <property type="entry name" value="Toll-like_receptor"/>
</dbReference>
<evidence type="ECO:0000256" key="2">
    <source>
        <dbReference type="ARBA" id="ARBA00009634"/>
    </source>
</evidence>
<evidence type="ECO:0000259" key="14">
    <source>
        <dbReference type="PROSITE" id="PS50104"/>
    </source>
</evidence>
<dbReference type="InterPro" id="IPR001611">
    <property type="entry name" value="Leu-rich_rpt"/>
</dbReference>
<dbReference type="PIRSF" id="PIRSF037595">
    <property type="entry name" value="Toll-like_receptor"/>
    <property type="match status" value="1"/>
</dbReference>
<organism evidence="15 16">
    <name type="scientific">Trichonephila clavata</name>
    <name type="common">Joro spider</name>
    <name type="synonym">Nephila clavata</name>
    <dbReference type="NCBI Taxonomy" id="2740835"/>
    <lineage>
        <taxon>Eukaryota</taxon>
        <taxon>Metazoa</taxon>
        <taxon>Ecdysozoa</taxon>
        <taxon>Arthropoda</taxon>
        <taxon>Chelicerata</taxon>
        <taxon>Arachnida</taxon>
        <taxon>Araneae</taxon>
        <taxon>Araneomorphae</taxon>
        <taxon>Entelegynae</taxon>
        <taxon>Araneoidea</taxon>
        <taxon>Nephilidae</taxon>
        <taxon>Trichonephila</taxon>
    </lineage>
</organism>
<dbReference type="Gene3D" id="3.40.50.10140">
    <property type="entry name" value="Toll/interleukin-1 receptor homology (TIR) domain"/>
    <property type="match status" value="1"/>
</dbReference>
<dbReference type="AlphaFoldDB" id="A0A8X6H0I9"/>
<evidence type="ECO:0000256" key="10">
    <source>
        <dbReference type="ARBA" id="ARBA00023136"/>
    </source>
</evidence>
<evidence type="ECO:0000256" key="4">
    <source>
        <dbReference type="ARBA" id="ARBA00022614"/>
    </source>
</evidence>
<evidence type="ECO:0000256" key="6">
    <source>
        <dbReference type="ARBA" id="ARBA00022729"/>
    </source>
</evidence>
<comment type="subcellular location">
    <subcellularLocation>
        <location evidence="1">Membrane</location>
        <topology evidence="1">Single-pass type I membrane protein</topology>
    </subcellularLocation>
</comment>
<dbReference type="SMART" id="SM00255">
    <property type="entry name" value="TIR"/>
    <property type="match status" value="1"/>
</dbReference>
<keyword evidence="4" id="KW-0433">Leucine-rich repeat</keyword>
<comment type="similarity">
    <text evidence="2">Belongs to the Toll-like receptor family.</text>
</comment>
<evidence type="ECO:0000256" key="8">
    <source>
        <dbReference type="ARBA" id="ARBA00022859"/>
    </source>
</evidence>
<keyword evidence="16" id="KW-1185">Reference proteome</keyword>
<keyword evidence="5 13" id="KW-0812">Transmembrane</keyword>